<dbReference type="Proteomes" id="UP000245890">
    <property type="component" value="Unassembled WGS sequence"/>
</dbReference>
<proteinExistence type="predicted"/>
<dbReference type="AlphaFoldDB" id="A0A2U0SER4"/>
<dbReference type="EMBL" id="QENQ01000001">
    <property type="protein sequence ID" value="PVX29784.1"/>
    <property type="molecule type" value="Genomic_DNA"/>
</dbReference>
<keyword evidence="2" id="KW-1185">Reference proteome</keyword>
<organism evidence="1 2">
    <name type="scientific">Sphingomonas pokkalii</name>
    <dbReference type="NCBI Taxonomy" id="2175090"/>
    <lineage>
        <taxon>Bacteria</taxon>
        <taxon>Pseudomonadati</taxon>
        <taxon>Pseudomonadota</taxon>
        <taxon>Alphaproteobacteria</taxon>
        <taxon>Sphingomonadales</taxon>
        <taxon>Sphingomonadaceae</taxon>
        <taxon>Sphingomonas</taxon>
    </lineage>
</organism>
<evidence type="ECO:0000313" key="2">
    <source>
        <dbReference type="Proteomes" id="UP000245890"/>
    </source>
</evidence>
<reference evidence="1 2" key="1">
    <citation type="submission" date="2018-05" db="EMBL/GenBank/DDBJ databases">
        <title>Description of Sphingomonas pokkalii sp nov, isolated from the rhizosphere of saline tolerant pokkali rice and its draft genome analysis.</title>
        <authorList>
            <person name="Menon R."/>
            <person name="Kumari S."/>
            <person name="Rameshkumar N."/>
        </authorList>
    </citation>
    <scope>NUCLEOTIDE SEQUENCE [LARGE SCALE GENOMIC DNA]</scope>
    <source>
        <strain evidence="1 2">L3B27</strain>
    </source>
</reference>
<name>A0A2U0SER4_9SPHN</name>
<protein>
    <submittedName>
        <fullName evidence="1">Uncharacterized protein</fullName>
    </submittedName>
</protein>
<comment type="caution">
    <text evidence="1">The sequence shown here is derived from an EMBL/GenBank/DDBJ whole genome shotgun (WGS) entry which is preliminary data.</text>
</comment>
<accession>A0A2U0SER4</accession>
<evidence type="ECO:0000313" key="1">
    <source>
        <dbReference type="EMBL" id="PVX29784.1"/>
    </source>
</evidence>
<sequence>MLLMLGAAGQDARMLNPEYTVTNVGGGLGVFVDEKVIIGRVPQGAGSARWLAERIRRDRNWCGAKDASGKCAAADTQVHDWIDSARCKALTTAMTTLWDLPPVRFLPPGETMFVSDSATVTVRSNTRQAGYGTPLSISQEEGDYARWWHAASNSLKPCWQASPPLVEGQPLAARLSSPTSAPQ</sequence>
<gene>
    <name evidence="1" type="ORF">DD559_10975</name>
</gene>